<reference evidence="2" key="1">
    <citation type="submission" date="2021-01" db="EMBL/GenBank/DDBJ databases">
        <authorList>
            <person name="Corre E."/>
            <person name="Pelletier E."/>
            <person name="Niang G."/>
            <person name="Scheremetjew M."/>
            <person name="Finn R."/>
            <person name="Kale V."/>
            <person name="Holt S."/>
            <person name="Cochrane G."/>
            <person name="Meng A."/>
            <person name="Brown T."/>
            <person name="Cohen L."/>
        </authorList>
    </citation>
    <scope>NUCLEOTIDE SEQUENCE</scope>
    <source>
        <strain evidence="2">SAG 11-49</strain>
    </source>
</reference>
<organism evidence="2">
    <name type="scientific">Chlamydomonas leiostraca</name>
    <dbReference type="NCBI Taxonomy" id="1034604"/>
    <lineage>
        <taxon>Eukaryota</taxon>
        <taxon>Viridiplantae</taxon>
        <taxon>Chlorophyta</taxon>
        <taxon>core chlorophytes</taxon>
        <taxon>Chlorophyceae</taxon>
        <taxon>CS clade</taxon>
        <taxon>Chlamydomonadales</taxon>
        <taxon>Chlamydomonadaceae</taxon>
        <taxon>Chlamydomonas</taxon>
    </lineage>
</organism>
<evidence type="ECO:0000256" key="1">
    <source>
        <dbReference type="SAM" id="MobiDB-lite"/>
    </source>
</evidence>
<dbReference type="EMBL" id="HBFB01014902">
    <property type="protein sequence ID" value="CAD8678252.1"/>
    <property type="molecule type" value="Transcribed_RNA"/>
</dbReference>
<sequence>MADQHYEEVEQPIAQAADATKPEPKGDPPPTWSEEEVPEGAVLCQEHEEQLQNKVSQPTYSREEVVHFMRVMQLNHNADMWSLFHRFPAGQGPYREADDHTPPDPALDAFDSHRAYYWYCIKRRLRPVFDRMQV</sequence>
<accession>A0A7S0WR16</accession>
<gene>
    <name evidence="2" type="ORF">CLEI1391_LOCUS8436</name>
</gene>
<name>A0A7S0WR16_9CHLO</name>
<feature type="region of interest" description="Disordered" evidence="1">
    <location>
        <begin position="1"/>
        <end position="38"/>
    </location>
</feature>
<evidence type="ECO:0000313" key="2">
    <source>
        <dbReference type="EMBL" id="CAD8678252.1"/>
    </source>
</evidence>
<dbReference type="AlphaFoldDB" id="A0A7S0WR16"/>
<protein>
    <submittedName>
        <fullName evidence="2">Uncharacterized protein</fullName>
    </submittedName>
</protein>
<proteinExistence type="predicted"/>